<accession>A0A0S4TSG5</accession>
<evidence type="ECO:0000313" key="1">
    <source>
        <dbReference type="EMBL" id="CUV13024.1"/>
    </source>
</evidence>
<protein>
    <submittedName>
        <fullName evidence="1">Uncharacterized protein</fullName>
    </submittedName>
</protein>
<gene>
    <name evidence="1" type="ORF">RUN39_v1_490095</name>
</gene>
<sequence>MLASGMITSNVGLCEVPHLPAPAGLRDLAAGELLHVITHNTILADSLDSDFAGEVDSEMLLAGARERGLVRTLKVAQA</sequence>
<organism evidence="1">
    <name type="scientific">Ralstonia solanacearum</name>
    <name type="common">Pseudomonas solanacearum</name>
    <dbReference type="NCBI Taxonomy" id="305"/>
    <lineage>
        <taxon>Bacteria</taxon>
        <taxon>Pseudomonadati</taxon>
        <taxon>Pseudomonadota</taxon>
        <taxon>Betaproteobacteria</taxon>
        <taxon>Burkholderiales</taxon>
        <taxon>Burkholderiaceae</taxon>
        <taxon>Ralstonia</taxon>
        <taxon>Ralstonia solanacearum species complex</taxon>
    </lineage>
</organism>
<proteinExistence type="predicted"/>
<dbReference type="AlphaFoldDB" id="A0A0S4TSG5"/>
<name>A0A0S4TSG5_RALSL</name>
<reference evidence="1" key="1">
    <citation type="submission" date="2015-10" db="EMBL/GenBank/DDBJ databases">
        <authorList>
            <person name="Gilbert D.G."/>
        </authorList>
    </citation>
    <scope>NUCLEOTIDE SEQUENCE</scope>
    <source>
        <strain evidence="1">Phyl III-seqv23</strain>
    </source>
</reference>
<dbReference type="EMBL" id="LN899819">
    <property type="protein sequence ID" value="CUV13024.1"/>
    <property type="molecule type" value="Genomic_DNA"/>
</dbReference>